<dbReference type="AlphaFoldDB" id="A0A231MYJ4"/>
<proteinExistence type="predicted"/>
<evidence type="ECO:0000313" key="2">
    <source>
        <dbReference type="Proteomes" id="UP000217763"/>
    </source>
</evidence>
<protein>
    <submittedName>
        <fullName evidence="1">Uncharacterized protein</fullName>
    </submittedName>
</protein>
<sequence length="90" mass="9849">MTKTPSPEQISHLLFEADPMNTCCKENDCLDEYDNLAEDILTALNKGDTLENAVRQPLLIGFGEDLATPEKIEQVMRALSPLSLASTDPG</sequence>
<dbReference type="RefSeq" id="WP_094039676.1">
    <property type="nucleotide sequence ID" value="NZ_CP012621.1"/>
</dbReference>
<dbReference type="OrthoDB" id="6169716at2"/>
<gene>
    <name evidence="1" type="ORF">AN401_14170</name>
</gene>
<dbReference type="EMBL" id="CP012621">
    <property type="protein sequence ID" value="ATG74861.1"/>
    <property type="molecule type" value="Genomic_DNA"/>
</dbReference>
<organism evidence="1 2">
    <name type="scientific">Zobellella denitrificans</name>
    <dbReference type="NCBI Taxonomy" id="347534"/>
    <lineage>
        <taxon>Bacteria</taxon>
        <taxon>Pseudomonadati</taxon>
        <taxon>Pseudomonadota</taxon>
        <taxon>Gammaproteobacteria</taxon>
        <taxon>Aeromonadales</taxon>
        <taxon>Aeromonadaceae</taxon>
        <taxon>Zobellella</taxon>
    </lineage>
</organism>
<dbReference type="KEGG" id="zdf:AN401_14170"/>
<keyword evidence="2" id="KW-1185">Reference proteome</keyword>
<evidence type="ECO:0000313" key="1">
    <source>
        <dbReference type="EMBL" id="ATG74861.1"/>
    </source>
</evidence>
<reference evidence="2" key="1">
    <citation type="submission" date="2015-09" db="EMBL/GenBank/DDBJ databases">
        <authorList>
            <person name="Shao Z."/>
            <person name="Wang L."/>
        </authorList>
    </citation>
    <scope>NUCLEOTIDE SEQUENCE [LARGE SCALE GENOMIC DNA]</scope>
    <source>
        <strain evidence="2">F13-1</strain>
    </source>
</reference>
<accession>A0A231MYJ4</accession>
<dbReference type="Proteomes" id="UP000217763">
    <property type="component" value="Chromosome"/>
</dbReference>
<name>A0A231MYJ4_9GAMM</name>